<dbReference type="InterPro" id="IPR001882">
    <property type="entry name" value="Biotin_BS"/>
</dbReference>
<evidence type="ECO:0000256" key="3">
    <source>
        <dbReference type="ARBA" id="ARBA00022741"/>
    </source>
</evidence>
<reference evidence="10 11" key="1">
    <citation type="submission" date="2018-04" db="EMBL/GenBank/DDBJ databases">
        <title>Pararhodobacter oceanense sp. nov., isolated from marine intertidal sediment.</title>
        <authorList>
            <person name="Wang X.-L."/>
            <person name="Du Z.-J."/>
        </authorList>
    </citation>
    <scope>NUCLEOTIDE SEQUENCE [LARGE SCALE GENOMIC DNA]</scope>
    <source>
        <strain evidence="10 11">AM505</strain>
    </source>
</reference>
<evidence type="ECO:0000256" key="4">
    <source>
        <dbReference type="ARBA" id="ARBA00022840"/>
    </source>
</evidence>
<proteinExistence type="predicted"/>
<keyword evidence="11" id="KW-1185">Reference proteome</keyword>
<comment type="caution">
    <text evidence="10">The sequence shown here is derived from an EMBL/GenBank/DDBJ whole genome shotgun (WGS) entry which is preliminary data.</text>
</comment>
<dbReference type="PANTHER" id="PTHR18866">
    <property type="entry name" value="CARBOXYLASE:PYRUVATE/ACETYL-COA/PROPIONYL-COA CARBOXYLASE"/>
    <property type="match status" value="1"/>
</dbReference>
<dbReference type="InterPro" id="IPR050856">
    <property type="entry name" value="Biotin_carboxylase_complex"/>
</dbReference>
<dbReference type="GO" id="GO:0046872">
    <property type="term" value="F:metal ion binding"/>
    <property type="evidence" value="ECO:0007669"/>
    <property type="project" value="InterPro"/>
</dbReference>
<dbReference type="PROSITE" id="PS00867">
    <property type="entry name" value="CPSASE_2"/>
    <property type="match status" value="1"/>
</dbReference>
<keyword evidence="4 6" id="KW-0067">ATP-binding</keyword>
<evidence type="ECO:0000259" key="9">
    <source>
        <dbReference type="PROSITE" id="PS50979"/>
    </source>
</evidence>
<dbReference type="InterPro" id="IPR011053">
    <property type="entry name" value="Single_hybrid_motif"/>
</dbReference>
<dbReference type="PROSITE" id="PS50979">
    <property type="entry name" value="BC"/>
    <property type="match status" value="1"/>
</dbReference>
<dbReference type="InterPro" id="IPR016185">
    <property type="entry name" value="PreATP-grasp_dom_sf"/>
</dbReference>
<dbReference type="AlphaFoldDB" id="A0A2T8HWL3"/>
<dbReference type="PROSITE" id="PS50975">
    <property type="entry name" value="ATP_GRASP"/>
    <property type="match status" value="1"/>
</dbReference>
<evidence type="ECO:0000256" key="2">
    <source>
        <dbReference type="ARBA" id="ARBA00022598"/>
    </source>
</evidence>
<dbReference type="CDD" id="cd06850">
    <property type="entry name" value="biotinyl_domain"/>
    <property type="match status" value="1"/>
</dbReference>
<dbReference type="RefSeq" id="WP_116557702.1">
    <property type="nucleotide sequence ID" value="NZ_QDKM01000002.1"/>
</dbReference>
<keyword evidence="2" id="KW-0436">Ligase</keyword>
<dbReference type="GO" id="GO:0016874">
    <property type="term" value="F:ligase activity"/>
    <property type="evidence" value="ECO:0007669"/>
    <property type="project" value="UniProtKB-KW"/>
</dbReference>
<dbReference type="InterPro" id="IPR011054">
    <property type="entry name" value="Rudment_hybrid_motif"/>
</dbReference>
<dbReference type="SMART" id="SM00878">
    <property type="entry name" value="Biotin_carb_C"/>
    <property type="match status" value="1"/>
</dbReference>
<comment type="cofactor">
    <cofactor evidence="1">
        <name>biotin</name>
        <dbReference type="ChEBI" id="CHEBI:57586"/>
    </cofactor>
</comment>
<dbReference type="SUPFAM" id="SSF56059">
    <property type="entry name" value="Glutathione synthetase ATP-binding domain-like"/>
    <property type="match status" value="1"/>
</dbReference>
<evidence type="ECO:0000313" key="10">
    <source>
        <dbReference type="EMBL" id="PVH29815.1"/>
    </source>
</evidence>
<protein>
    <submittedName>
        <fullName evidence="10">3-methylcrotonyl-CoA carboxylase</fullName>
    </submittedName>
</protein>
<feature type="domain" description="ATP-grasp" evidence="8">
    <location>
        <begin position="115"/>
        <end position="311"/>
    </location>
</feature>
<organism evidence="10 11">
    <name type="scientific">Pararhodobacter oceanensis</name>
    <dbReference type="NCBI Taxonomy" id="2172121"/>
    <lineage>
        <taxon>Bacteria</taxon>
        <taxon>Pseudomonadati</taxon>
        <taxon>Pseudomonadota</taxon>
        <taxon>Alphaproteobacteria</taxon>
        <taxon>Rhodobacterales</taxon>
        <taxon>Paracoccaceae</taxon>
        <taxon>Pararhodobacter</taxon>
    </lineage>
</organism>
<dbReference type="Pfam" id="PF02786">
    <property type="entry name" value="CPSase_L_D2"/>
    <property type="match status" value="1"/>
</dbReference>
<evidence type="ECO:0000313" key="11">
    <source>
        <dbReference type="Proteomes" id="UP000245911"/>
    </source>
</evidence>
<dbReference type="Pfam" id="PF00364">
    <property type="entry name" value="Biotin_lipoyl"/>
    <property type="match status" value="1"/>
</dbReference>
<feature type="domain" description="Lipoyl-binding" evidence="7">
    <location>
        <begin position="555"/>
        <end position="631"/>
    </location>
</feature>
<dbReference type="InterPro" id="IPR005479">
    <property type="entry name" value="CPAse_ATP-bd"/>
</dbReference>
<evidence type="ECO:0000256" key="1">
    <source>
        <dbReference type="ARBA" id="ARBA00001953"/>
    </source>
</evidence>
<dbReference type="InterPro" id="IPR000089">
    <property type="entry name" value="Biotin_lipoyl"/>
</dbReference>
<dbReference type="InterPro" id="IPR011761">
    <property type="entry name" value="ATP-grasp"/>
</dbReference>
<dbReference type="SUPFAM" id="SSF51230">
    <property type="entry name" value="Single hybrid motif"/>
    <property type="match status" value="1"/>
</dbReference>
<dbReference type="Pfam" id="PF00289">
    <property type="entry name" value="Biotin_carb_N"/>
    <property type="match status" value="1"/>
</dbReference>
<dbReference type="InterPro" id="IPR005482">
    <property type="entry name" value="Biotin_COase_C"/>
</dbReference>
<evidence type="ECO:0000259" key="8">
    <source>
        <dbReference type="PROSITE" id="PS50975"/>
    </source>
</evidence>
<dbReference type="SUPFAM" id="SSF52440">
    <property type="entry name" value="PreATP-grasp domain"/>
    <property type="match status" value="1"/>
</dbReference>
<name>A0A2T8HWL3_9RHOB</name>
<feature type="domain" description="Biotin carboxylation" evidence="9">
    <location>
        <begin position="2"/>
        <end position="438"/>
    </location>
</feature>
<gene>
    <name evidence="10" type="ORF">DDE20_06860</name>
</gene>
<dbReference type="SUPFAM" id="SSF51246">
    <property type="entry name" value="Rudiment single hybrid motif"/>
    <property type="match status" value="1"/>
</dbReference>
<evidence type="ECO:0000256" key="6">
    <source>
        <dbReference type="PROSITE-ProRule" id="PRU00409"/>
    </source>
</evidence>
<dbReference type="PROSITE" id="PS00188">
    <property type="entry name" value="BIOTIN"/>
    <property type="match status" value="1"/>
</dbReference>
<dbReference type="Gene3D" id="2.40.50.100">
    <property type="match status" value="1"/>
</dbReference>
<dbReference type="OrthoDB" id="9763189at2"/>
<accession>A0A2T8HWL3</accession>
<dbReference type="InterPro" id="IPR011764">
    <property type="entry name" value="Biotin_carboxylation_dom"/>
</dbReference>
<dbReference type="InterPro" id="IPR005481">
    <property type="entry name" value="BC-like_N"/>
</dbReference>
<dbReference type="Proteomes" id="UP000245911">
    <property type="component" value="Unassembled WGS sequence"/>
</dbReference>
<dbReference type="Gene3D" id="3.30.470.20">
    <property type="entry name" value="ATP-grasp fold, B domain"/>
    <property type="match status" value="1"/>
</dbReference>
<dbReference type="EMBL" id="QDKM01000002">
    <property type="protein sequence ID" value="PVH29815.1"/>
    <property type="molecule type" value="Genomic_DNA"/>
</dbReference>
<keyword evidence="3 6" id="KW-0547">Nucleotide-binding</keyword>
<dbReference type="Pfam" id="PF02785">
    <property type="entry name" value="Biotin_carb_C"/>
    <property type="match status" value="1"/>
</dbReference>
<dbReference type="PROSITE" id="PS50968">
    <property type="entry name" value="BIOTINYL_LIPOYL"/>
    <property type="match status" value="1"/>
</dbReference>
<sequence length="635" mass="66713">MSFDTLLIANRGEIALRVMRSAKAMGLRVIAVHVAAERNAPHARAGDAAVEIPSYLDGAALIAAAQASGAGAVHPGYGFLAENAEFAKACAEAGLVFIGPSPEAIALMGEKGAAKRAAAAAGVPCLPGYDGTAQDDATLIAEGARIGTPLMVKPALGGGGKGMRLVTDLADLPEALSRARSEAQNAFGDATLILERALIAPRHIEVQVFGDQHGNAVHMYERDCSVQRRHQKVIEEAPSPAVTPELREKMGAAAVSLVQSSRYCGAGTVEFLFDGKDFWFLEMNARLQVEHPVTEAITGLDLVEWQIRVARGEALPLAQEQIPLNGHAIEARLYAEDPAQGFLPQAGRVLNWQAPAGLRCDHALETGQEISGGFDPMLAKLIAHGPDRETARRRLIAGLEATVLQGVQGNRRFLAAVLAHPEFAEGRATTDFLDGSFAGDPSLTPQPPTPAQLAAAVLINAGAPFTRFGFTNGPPPRLTRRFELGEAQHSVTLTLHPESAAQLADGPRVVLLSRSESHARISIDGIAQTLAIARDGATLWLDDLALRDVTLAPAQATEGAGDGRVTAPMAGGVVSVAATVGARVAQGQILAVLEAMKMEHPLRAPCAGVIRQASITAGAQVRAKQLLFQIEPEDI</sequence>
<dbReference type="GO" id="GO:0005524">
    <property type="term" value="F:ATP binding"/>
    <property type="evidence" value="ECO:0007669"/>
    <property type="project" value="UniProtKB-UniRule"/>
</dbReference>
<evidence type="ECO:0000259" key="7">
    <source>
        <dbReference type="PROSITE" id="PS50968"/>
    </source>
</evidence>
<keyword evidence="5" id="KW-0092">Biotin</keyword>
<evidence type="ECO:0000256" key="5">
    <source>
        <dbReference type="ARBA" id="ARBA00023267"/>
    </source>
</evidence>
<dbReference type="PANTHER" id="PTHR18866:SF33">
    <property type="entry name" value="METHYLCROTONOYL-COA CARBOXYLASE SUBUNIT ALPHA, MITOCHONDRIAL-RELATED"/>
    <property type="match status" value="1"/>
</dbReference>